<feature type="transmembrane region" description="Helical" evidence="1">
    <location>
        <begin position="40"/>
        <end position="59"/>
    </location>
</feature>
<evidence type="ECO:0000313" key="3">
    <source>
        <dbReference type="Proteomes" id="UP000031433"/>
    </source>
</evidence>
<organism evidence="2 3">
    <name type="scientific">Geobacter soli</name>
    <dbReference type="NCBI Taxonomy" id="1510391"/>
    <lineage>
        <taxon>Bacteria</taxon>
        <taxon>Pseudomonadati</taxon>
        <taxon>Thermodesulfobacteriota</taxon>
        <taxon>Desulfuromonadia</taxon>
        <taxon>Geobacterales</taxon>
        <taxon>Geobacteraceae</taxon>
        <taxon>Geobacter</taxon>
    </lineage>
</organism>
<proteinExistence type="predicted"/>
<dbReference type="InterPro" id="IPR008407">
    <property type="entry name" value="Brnchd-chn_aa_trnsp_AzlD"/>
</dbReference>
<dbReference type="EMBL" id="JXBL01000001">
    <property type="protein sequence ID" value="KIE43125.1"/>
    <property type="molecule type" value="Genomic_DNA"/>
</dbReference>
<comment type="caution">
    <text evidence="2">The sequence shown here is derived from an EMBL/GenBank/DDBJ whole genome shotgun (WGS) entry which is preliminary data.</text>
</comment>
<keyword evidence="1" id="KW-1133">Transmembrane helix</keyword>
<keyword evidence="1" id="KW-0812">Transmembrane</keyword>
<dbReference type="AlphaFoldDB" id="A0A0C1U5Y8"/>
<reference evidence="2 3" key="1">
    <citation type="submission" date="2015-01" db="EMBL/GenBank/DDBJ databases">
        <title>Genome sequence of the anaerobic bacterium Geobacter soli GSS01, a dissimilatory Fe(III) reducer from soil.</title>
        <authorList>
            <person name="Yang G."/>
            <person name="Zhou S."/>
        </authorList>
    </citation>
    <scope>NUCLEOTIDE SEQUENCE [LARGE SCALE GENOMIC DNA]</scope>
    <source>
        <strain evidence="2 3">GSS01</strain>
    </source>
</reference>
<protein>
    <submittedName>
        <fullName evidence="2">AzlD family membrane protein</fullName>
    </submittedName>
</protein>
<keyword evidence="1" id="KW-0472">Membrane</keyword>
<dbReference type="RefSeq" id="WP_039646310.1">
    <property type="nucleotide sequence ID" value="NZ_JXBL01000001.1"/>
</dbReference>
<dbReference type="Pfam" id="PF05437">
    <property type="entry name" value="AzlD"/>
    <property type="match status" value="1"/>
</dbReference>
<name>A0A0C1U5Y8_9BACT</name>
<evidence type="ECO:0000256" key="1">
    <source>
        <dbReference type="SAM" id="Phobius"/>
    </source>
</evidence>
<gene>
    <name evidence="2" type="ORF">SE37_11005</name>
</gene>
<keyword evidence="3" id="KW-1185">Reference proteome</keyword>
<feature type="transmembrane region" description="Helical" evidence="1">
    <location>
        <begin position="6"/>
        <end position="28"/>
    </location>
</feature>
<accession>A0A0C1U5Y8</accession>
<feature type="transmembrane region" description="Helical" evidence="1">
    <location>
        <begin position="79"/>
        <end position="102"/>
    </location>
</feature>
<sequence length="106" mass="11363">MDFRTYLAVVAGMALATYLPRMIPLVLLSNRQIPPWLADWLDLIPAAILGALLAPGLLAGESRALELGRPELIAALPTVAVALKTRSLGLTVVVGMLCYWLIGKIV</sequence>
<dbReference type="Proteomes" id="UP000031433">
    <property type="component" value="Unassembled WGS sequence"/>
</dbReference>
<evidence type="ECO:0000313" key="2">
    <source>
        <dbReference type="EMBL" id="KIE43125.1"/>
    </source>
</evidence>